<comment type="caution">
    <text evidence="3">The sequence shown here is derived from an EMBL/GenBank/DDBJ whole genome shotgun (WGS) entry which is preliminary data.</text>
</comment>
<dbReference type="GO" id="GO:0061817">
    <property type="term" value="P:endoplasmic reticulum-plasma membrane tethering"/>
    <property type="evidence" value="ECO:0007669"/>
    <property type="project" value="TreeGrafter"/>
</dbReference>
<feature type="domain" description="MSP" evidence="2">
    <location>
        <begin position="51"/>
        <end position="170"/>
    </location>
</feature>
<evidence type="ECO:0000256" key="1">
    <source>
        <dbReference type="ARBA" id="ARBA00008932"/>
    </source>
</evidence>
<dbReference type="Gene3D" id="2.60.40.10">
    <property type="entry name" value="Immunoglobulins"/>
    <property type="match status" value="1"/>
</dbReference>
<dbReference type="AlphaFoldDB" id="A0A9D4ZI72"/>
<reference evidence="3" key="1">
    <citation type="submission" date="2021-01" db="EMBL/GenBank/DDBJ databases">
        <title>Adiantum capillus-veneris genome.</title>
        <authorList>
            <person name="Fang Y."/>
            <person name="Liao Q."/>
        </authorList>
    </citation>
    <scope>NUCLEOTIDE SEQUENCE</scope>
    <source>
        <strain evidence="3">H3</strain>
        <tissue evidence="3">Leaf</tissue>
    </source>
</reference>
<gene>
    <name evidence="3" type="ORF">GOP47_0008588</name>
</gene>
<dbReference type="OrthoDB" id="845153at2759"/>
<dbReference type="PROSITE" id="PS50202">
    <property type="entry name" value="MSP"/>
    <property type="match status" value="1"/>
</dbReference>
<protein>
    <recommendedName>
        <fullName evidence="2">MSP domain-containing protein</fullName>
    </recommendedName>
</protein>
<proteinExistence type="inferred from homology"/>
<dbReference type="InterPro" id="IPR008962">
    <property type="entry name" value="PapD-like_sf"/>
</dbReference>
<organism evidence="3 4">
    <name type="scientific">Adiantum capillus-veneris</name>
    <name type="common">Maidenhair fern</name>
    <dbReference type="NCBI Taxonomy" id="13818"/>
    <lineage>
        <taxon>Eukaryota</taxon>
        <taxon>Viridiplantae</taxon>
        <taxon>Streptophyta</taxon>
        <taxon>Embryophyta</taxon>
        <taxon>Tracheophyta</taxon>
        <taxon>Polypodiopsida</taxon>
        <taxon>Polypodiidae</taxon>
        <taxon>Polypodiales</taxon>
        <taxon>Pteridineae</taxon>
        <taxon>Pteridaceae</taxon>
        <taxon>Vittarioideae</taxon>
        <taxon>Adiantum</taxon>
    </lineage>
</organism>
<dbReference type="GO" id="GO:0005886">
    <property type="term" value="C:plasma membrane"/>
    <property type="evidence" value="ECO:0007669"/>
    <property type="project" value="TreeGrafter"/>
</dbReference>
<dbReference type="PANTHER" id="PTHR10809:SF58">
    <property type="entry name" value="VESICLE-ASSOCIATED PROTEIN 4-2"/>
    <property type="match status" value="1"/>
</dbReference>
<sequence>MGASSSEESPRDQYDYMHPNHYHQHHAHHLHDTRDSLFSRAFTNSFLHRRRLSFEPDKKLFFPYEPGKQATSAVRIKNVCRSNIAFKFLTTAPKSCFMRPPCGVLLPGESIVATVVKRIHRPQRARTKQTKDKFKIISLKMIAGVEFTPELFDEQRDRVVVEQVLRVHFLDPDDPTSELEKLKLRIAEADAANEACRKSVENVPTRIIGPGNVLEEWNKMKLARQMGKEDLK</sequence>
<keyword evidence="4" id="KW-1185">Reference proteome</keyword>
<dbReference type="InterPro" id="IPR016763">
    <property type="entry name" value="VAP"/>
</dbReference>
<dbReference type="PANTHER" id="PTHR10809">
    <property type="entry name" value="VESICLE-ASSOCIATED MEMBRANE PROTEIN-ASSOCIATED PROTEIN"/>
    <property type="match status" value="1"/>
</dbReference>
<comment type="similarity">
    <text evidence="1">Belongs to the VAMP-associated protein (VAP) (TC 9.B.17) family.</text>
</comment>
<evidence type="ECO:0000313" key="4">
    <source>
        <dbReference type="Proteomes" id="UP000886520"/>
    </source>
</evidence>
<dbReference type="GO" id="GO:0005789">
    <property type="term" value="C:endoplasmic reticulum membrane"/>
    <property type="evidence" value="ECO:0007669"/>
    <property type="project" value="InterPro"/>
</dbReference>
<dbReference type="EMBL" id="JABFUD020000008">
    <property type="protein sequence ID" value="KAI5076523.1"/>
    <property type="molecule type" value="Genomic_DNA"/>
</dbReference>
<dbReference type="InterPro" id="IPR000535">
    <property type="entry name" value="MSP_dom"/>
</dbReference>
<dbReference type="Proteomes" id="UP000886520">
    <property type="component" value="Chromosome 8"/>
</dbReference>
<accession>A0A9D4ZI72</accession>
<dbReference type="InterPro" id="IPR013783">
    <property type="entry name" value="Ig-like_fold"/>
</dbReference>
<evidence type="ECO:0000313" key="3">
    <source>
        <dbReference type="EMBL" id="KAI5076523.1"/>
    </source>
</evidence>
<dbReference type="SUPFAM" id="SSF49354">
    <property type="entry name" value="PapD-like"/>
    <property type="match status" value="1"/>
</dbReference>
<name>A0A9D4ZI72_ADICA</name>
<dbReference type="Pfam" id="PF00635">
    <property type="entry name" value="Motile_Sperm"/>
    <property type="match status" value="1"/>
</dbReference>
<dbReference type="GO" id="GO:0090158">
    <property type="term" value="P:endoplasmic reticulum membrane organization"/>
    <property type="evidence" value="ECO:0007669"/>
    <property type="project" value="TreeGrafter"/>
</dbReference>
<evidence type="ECO:0000259" key="2">
    <source>
        <dbReference type="PROSITE" id="PS50202"/>
    </source>
</evidence>